<dbReference type="RefSeq" id="WP_376736027.1">
    <property type="nucleotide sequence ID" value="NZ_JAYMRP010000047.1"/>
</dbReference>
<keyword evidence="2" id="KW-1185">Reference proteome</keyword>
<gene>
    <name evidence="1" type="ORF">VSS16_33525</name>
</gene>
<protein>
    <recommendedName>
        <fullName evidence="3">Alcohol dehydrogenase catalytic domain-containing protein</fullName>
    </recommendedName>
</protein>
<evidence type="ECO:0000313" key="2">
    <source>
        <dbReference type="Proteomes" id="UP001585080"/>
    </source>
</evidence>
<evidence type="ECO:0008006" key="3">
    <source>
        <dbReference type="Google" id="ProtNLM"/>
    </source>
</evidence>
<organism evidence="1 2">
    <name type="scientific">Streptomyces broussonetiae</name>
    <dbReference type="NCBI Taxonomy" id="2686304"/>
    <lineage>
        <taxon>Bacteria</taxon>
        <taxon>Bacillati</taxon>
        <taxon>Actinomycetota</taxon>
        <taxon>Actinomycetes</taxon>
        <taxon>Kitasatosporales</taxon>
        <taxon>Streptomycetaceae</taxon>
        <taxon>Streptomyces</taxon>
    </lineage>
</organism>
<dbReference type="EMBL" id="JAYMRP010000047">
    <property type="protein sequence ID" value="MFB8777582.1"/>
    <property type="molecule type" value="Genomic_DNA"/>
</dbReference>
<evidence type="ECO:0000313" key="1">
    <source>
        <dbReference type="EMBL" id="MFB8777582.1"/>
    </source>
</evidence>
<proteinExistence type="predicted"/>
<sequence>MKSVRTGAVNEVDVVETERPAPGPRDALVRIRACGICGTDVASC</sequence>
<dbReference type="Proteomes" id="UP001585080">
    <property type="component" value="Unassembled WGS sequence"/>
</dbReference>
<accession>A0ABV5EL47</accession>
<reference evidence="1 2" key="1">
    <citation type="submission" date="2024-01" db="EMBL/GenBank/DDBJ databases">
        <title>Genome mining of biosynthetic gene clusters to explore secondary metabolites of Streptomyces sp.</title>
        <authorList>
            <person name="Baig A."/>
            <person name="Ajitkumar Shintre N."/>
            <person name="Kumar H."/>
            <person name="Anbarasu A."/>
            <person name="Ramaiah S."/>
        </authorList>
    </citation>
    <scope>NUCLEOTIDE SEQUENCE [LARGE SCALE GENOMIC DNA]</scope>
    <source>
        <strain evidence="1 2">A57</strain>
    </source>
</reference>
<comment type="caution">
    <text evidence="1">The sequence shown here is derived from an EMBL/GenBank/DDBJ whole genome shotgun (WGS) entry which is preliminary data.</text>
</comment>
<name>A0ABV5EL47_9ACTN</name>
<dbReference type="Gene3D" id="3.90.180.10">
    <property type="entry name" value="Medium-chain alcohol dehydrogenases, catalytic domain"/>
    <property type="match status" value="1"/>
</dbReference>
<dbReference type="SUPFAM" id="SSF50129">
    <property type="entry name" value="GroES-like"/>
    <property type="match status" value="1"/>
</dbReference>
<dbReference type="InterPro" id="IPR011032">
    <property type="entry name" value="GroES-like_sf"/>
</dbReference>